<organism evidence="1">
    <name type="scientific">Amphimedon queenslandica</name>
    <name type="common">Sponge</name>
    <dbReference type="NCBI Taxonomy" id="400682"/>
    <lineage>
        <taxon>Eukaryota</taxon>
        <taxon>Metazoa</taxon>
        <taxon>Porifera</taxon>
        <taxon>Demospongiae</taxon>
        <taxon>Heteroscleromorpha</taxon>
        <taxon>Haplosclerida</taxon>
        <taxon>Niphatidae</taxon>
        <taxon>Amphimedon</taxon>
    </lineage>
</organism>
<dbReference type="AlphaFoldDB" id="A0A1X7TBQ2"/>
<accession>A0A1X7TBQ2</accession>
<reference evidence="1" key="1">
    <citation type="submission" date="2017-05" db="UniProtKB">
        <authorList>
            <consortium name="EnsemblMetazoa"/>
        </authorList>
    </citation>
    <scope>IDENTIFICATION</scope>
</reference>
<sequence>MGGDKLDCMHMKCHKYMFDLSKQTNVLTQKGGDMSPQSPPLATGLVSCFLL</sequence>
<name>A0A1X7TBQ2_AMPQE</name>
<dbReference type="EnsemblMetazoa" id="Aqu2.1.12000_001">
    <property type="protein sequence ID" value="Aqu2.1.12000_001"/>
    <property type="gene ID" value="Aqu2.1.12000"/>
</dbReference>
<proteinExistence type="predicted"/>
<protein>
    <submittedName>
        <fullName evidence="1">Uncharacterized protein</fullName>
    </submittedName>
</protein>
<evidence type="ECO:0000313" key="1">
    <source>
        <dbReference type="EnsemblMetazoa" id="Aqu2.1.12000_001"/>
    </source>
</evidence>
<dbReference type="InParanoid" id="A0A1X7TBQ2"/>